<dbReference type="InterPro" id="IPR034032">
    <property type="entry name" value="Zn_MMP-like_bac"/>
</dbReference>
<name>A0ABU3GSZ9_9SPHI</name>
<accession>A0ABU3GSZ9</accession>
<dbReference type="InterPro" id="IPR033413">
    <property type="entry name" value="DUF5117"/>
</dbReference>
<feature type="region of interest" description="Disordered" evidence="1">
    <location>
        <begin position="789"/>
        <end position="817"/>
    </location>
</feature>
<evidence type="ECO:0000313" key="5">
    <source>
        <dbReference type="EMBL" id="MDT3402903.1"/>
    </source>
</evidence>
<comment type="caution">
    <text evidence="5">The sequence shown here is derived from an EMBL/GenBank/DDBJ whole genome shotgun (WGS) entry which is preliminary data.</text>
</comment>
<dbReference type="Pfam" id="PF16313">
    <property type="entry name" value="DUF4953"/>
    <property type="match status" value="1"/>
</dbReference>
<dbReference type="PANTHER" id="PTHR38478">
    <property type="entry name" value="PEPTIDASE M1A AND M12B"/>
    <property type="match status" value="1"/>
</dbReference>
<proteinExistence type="predicted"/>
<dbReference type="CDD" id="cd04276">
    <property type="entry name" value="ZnMc_MMP_like_2"/>
    <property type="match status" value="1"/>
</dbReference>
<reference evidence="6" key="1">
    <citation type="submission" date="2023-07" db="EMBL/GenBank/DDBJ databases">
        <title>Functional and genomic diversity of the sorghum phyllosphere microbiome.</title>
        <authorList>
            <person name="Shade A."/>
        </authorList>
    </citation>
    <scope>NUCLEOTIDE SEQUENCE [LARGE SCALE GENOMIC DNA]</scope>
    <source>
        <strain evidence="6">SORGH_AS_0422</strain>
    </source>
</reference>
<dbReference type="RefSeq" id="WP_311949590.1">
    <property type="nucleotide sequence ID" value="NZ_JAVLVU010000001.1"/>
</dbReference>
<dbReference type="SUPFAM" id="SSF55486">
    <property type="entry name" value="Metalloproteases ('zincins'), catalytic domain"/>
    <property type="match status" value="1"/>
</dbReference>
<evidence type="ECO:0000259" key="3">
    <source>
        <dbReference type="Pfam" id="PF16313"/>
    </source>
</evidence>
<evidence type="ECO:0000259" key="4">
    <source>
        <dbReference type="Pfam" id="PF17148"/>
    </source>
</evidence>
<feature type="domain" description="DUF5117" evidence="4">
    <location>
        <begin position="83"/>
        <end position="275"/>
    </location>
</feature>
<dbReference type="InterPro" id="IPR024079">
    <property type="entry name" value="MetalloPept_cat_dom_sf"/>
</dbReference>
<feature type="domain" description="EcxA zinc-binding" evidence="3">
    <location>
        <begin position="402"/>
        <end position="710"/>
    </location>
</feature>
<evidence type="ECO:0000256" key="2">
    <source>
        <dbReference type="SAM" id="SignalP"/>
    </source>
</evidence>
<organism evidence="5 6">
    <name type="scientific">Mucilaginibacter terrae</name>
    <dbReference type="NCBI Taxonomy" id="1955052"/>
    <lineage>
        <taxon>Bacteria</taxon>
        <taxon>Pseudomonadati</taxon>
        <taxon>Bacteroidota</taxon>
        <taxon>Sphingobacteriia</taxon>
        <taxon>Sphingobacteriales</taxon>
        <taxon>Sphingobacteriaceae</taxon>
        <taxon>Mucilaginibacter</taxon>
    </lineage>
</organism>
<keyword evidence="2" id="KW-0732">Signal</keyword>
<dbReference type="Gene3D" id="3.40.390.10">
    <property type="entry name" value="Collagenase (Catalytic Domain)"/>
    <property type="match status" value="1"/>
</dbReference>
<evidence type="ECO:0000313" key="6">
    <source>
        <dbReference type="Proteomes" id="UP001258315"/>
    </source>
</evidence>
<evidence type="ECO:0008006" key="7">
    <source>
        <dbReference type="Google" id="ProtNLM"/>
    </source>
</evidence>
<dbReference type="PANTHER" id="PTHR38478:SF1">
    <property type="entry name" value="ZINC DEPENDENT METALLOPROTEASE DOMAIN LIPOPROTEIN"/>
    <property type="match status" value="1"/>
</dbReference>
<dbReference type="Pfam" id="PF17148">
    <property type="entry name" value="DUF5117"/>
    <property type="match status" value="1"/>
</dbReference>
<sequence length="817" mass="90528">MKKLYSLLLLLAVAWPGAFAQQKVDGIDAKTQGLTKQQGYFNTFWDEKTGRLLLEINKLNQEFLYVESLPSGVGSNDLGLDRGQLGDTKVVKFIKSGHKVFLIQPNQDYRAVSNNADERRSVEEAFAQSIIWGFKAEAIDGDRVLIDMTPFLMRDSHGLGTSLTRSGQGAYRADETRSAIYLPNTKSFPLNTEMEATITLAGSPAGREIGSVTPDAAFVTVRMHHSFIQLPDNQYKPRVFDPRSGFFSTDYMDFATPIDQPIVKRFINRHRLEKKDPKAAVSEAVEPIVYYVDRGAPEPVRSALIEGASWWNQAFEAAGYKNAFQVKVLPDDADPMDIRYNMIQWVHRSTRGWSYGSSVTDPRTGEIIKGQVSLGSLRDRQDFLIAEGLVQPYEDGKPVSDKMLKLAIARLRQLAAHEVGHTLGLYHNYVASTNKRASVMDYPPPTVTLKADGTIDLSDAYTAEIGSWDKRAIIYGYTDFAAGTDEAKALKNILTETLKQGEVFIADADSRPAGSAHPKAHLWDSGVDAADELNRLMVLRKRVISTFSEKSIHENAPMATIEEVLVPMYLIHRYQVEAASKVLGGLYYTYAVKNDGQTITRMVPAAQQWKAFDALIGTITPDALALPETLIAKIPPRPVGYPRTRELFKSRTGLTFDPIGAAESAASTTLSFMLQPQRAARLVEYQSRDNTQPGLIAVLDKLIAQTWKAPQAVGYKGELQRMVNNLTLKQLLTLAATTQAPENVRSIALLKIDELKKWMYNASLTAGAMNKANLLYGLSQIKQFENDPDKFQPAKSLDMPDGSPIGMGDELECGVGR</sequence>
<gene>
    <name evidence="5" type="ORF">QE417_001975</name>
</gene>
<dbReference type="EMBL" id="JAVLVU010000001">
    <property type="protein sequence ID" value="MDT3402903.1"/>
    <property type="molecule type" value="Genomic_DNA"/>
</dbReference>
<keyword evidence="6" id="KW-1185">Reference proteome</keyword>
<dbReference type="InterPro" id="IPR032534">
    <property type="entry name" value="EcxA_zinc-bd"/>
</dbReference>
<dbReference type="Proteomes" id="UP001258315">
    <property type="component" value="Unassembled WGS sequence"/>
</dbReference>
<evidence type="ECO:0000256" key="1">
    <source>
        <dbReference type="SAM" id="MobiDB-lite"/>
    </source>
</evidence>
<feature type="signal peptide" evidence="2">
    <location>
        <begin position="1"/>
        <end position="20"/>
    </location>
</feature>
<protein>
    <recommendedName>
        <fullName evidence="7">DUF5117 domain-containing protein</fullName>
    </recommendedName>
</protein>
<feature type="chain" id="PRO_5045489444" description="DUF5117 domain-containing protein" evidence="2">
    <location>
        <begin position="21"/>
        <end position="817"/>
    </location>
</feature>